<reference evidence="1 2" key="1">
    <citation type="submission" date="2018-06" db="EMBL/GenBank/DDBJ databases">
        <title>Comparative genomics reveals the genomic features of Rhizophagus irregularis, R. cerebriforme, R. diaphanum and Gigaspora rosea, and their symbiotic lifestyle signature.</title>
        <authorList>
            <person name="Morin E."/>
            <person name="San Clemente H."/>
            <person name="Chen E.C.H."/>
            <person name="De La Providencia I."/>
            <person name="Hainaut M."/>
            <person name="Kuo A."/>
            <person name="Kohler A."/>
            <person name="Murat C."/>
            <person name="Tang N."/>
            <person name="Roy S."/>
            <person name="Loubradou J."/>
            <person name="Henrissat B."/>
            <person name="Grigoriev I.V."/>
            <person name="Corradi N."/>
            <person name="Roux C."/>
            <person name="Martin F.M."/>
        </authorList>
    </citation>
    <scope>NUCLEOTIDE SEQUENCE [LARGE SCALE GENOMIC DNA]</scope>
    <source>
        <strain evidence="1 2">DAOM 194757</strain>
    </source>
</reference>
<proteinExistence type="predicted"/>
<keyword evidence="2" id="KW-1185">Reference proteome</keyword>
<dbReference type="AlphaFoldDB" id="A0A397W5N3"/>
<protein>
    <submittedName>
        <fullName evidence="1">Uncharacterized protein</fullName>
    </submittedName>
</protein>
<organism evidence="1 2">
    <name type="scientific">Gigaspora rosea</name>
    <dbReference type="NCBI Taxonomy" id="44941"/>
    <lineage>
        <taxon>Eukaryota</taxon>
        <taxon>Fungi</taxon>
        <taxon>Fungi incertae sedis</taxon>
        <taxon>Mucoromycota</taxon>
        <taxon>Glomeromycotina</taxon>
        <taxon>Glomeromycetes</taxon>
        <taxon>Diversisporales</taxon>
        <taxon>Gigasporaceae</taxon>
        <taxon>Gigaspora</taxon>
    </lineage>
</organism>
<dbReference type="Gene3D" id="1.25.40.10">
    <property type="entry name" value="Tetratricopeptide repeat domain"/>
    <property type="match status" value="1"/>
</dbReference>
<dbReference type="SUPFAM" id="SSF81901">
    <property type="entry name" value="HCP-like"/>
    <property type="match status" value="1"/>
</dbReference>
<name>A0A397W5N3_9GLOM</name>
<dbReference type="Proteomes" id="UP000266673">
    <property type="component" value="Unassembled WGS sequence"/>
</dbReference>
<gene>
    <name evidence="1" type="ORF">C2G38_2155469</name>
</gene>
<comment type="caution">
    <text evidence="1">The sequence shown here is derived from an EMBL/GenBank/DDBJ whole genome shotgun (WGS) entry which is preliminary data.</text>
</comment>
<sequence length="174" mass="20604">MSDNYDELYKLAVKAYKNRNYVTSYNHFLTVAKSKCRNADDAKYYLAKQHEMNLIPEFAKTYNTTFDLYKQVSNSQSEFKYLAKNWLAQYYDKNNEYQQAFELYLDIYIGRPKIFQGTNLLLAERIKNNKDLYNNGRGYKDFAITKLIECYKDGIGVSKDEEKAFKLTKESLNK</sequence>
<accession>A0A397W5N3</accession>
<dbReference type="EMBL" id="QKWP01000039">
    <property type="protein sequence ID" value="RIB29401.1"/>
    <property type="molecule type" value="Genomic_DNA"/>
</dbReference>
<dbReference type="InterPro" id="IPR011990">
    <property type="entry name" value="TPR-like_helical_dom_sf"/>
</dbReference>
<evidence type="ECO:0000313" key="1">
    <source>
        <dbReference type="EMBL" id="RIB29401.1"/>
    </source>
</evidence>
<evidence type="ECO:0000313" key="2">
    <source>
        <dbReference type="Proteomes" id="UP000266673"/>
    </source>
</evidence>
<dbReference type="OrthoDB" id="2434639at2759"/>